<dbReference type="SMART" id="SM00347">
    <property type="entry name" value="HTH_MARR"/>
    <property type="match status" value="1"/>
</dbReference>
<dbReference type="PROSITE" id="PS50995">
    <property type="entry name" value="HTH_MARR_2"/>
    <property type="match status" value="1"/>
</dbReference>
<organism evidence="5 6">
    <name type="scientific">Nesterenkonia halobia</name>
    <dbReference type="NCBI Taxonomy" id="37922"/>
    <lineage>
        <taxon>Bacteria</taxon>
        <taxon>Bacillati</taxon>
        <taxon>Actinomycetota</taxon>
        <taxon>Actinomycetes</taxon>
        <taxon>Micrococcales</taxon>
        <taxon>Micrococcaceae</taxon>
        <taxon>Nesterenkonia</taxon>
    </lineage>
</organism>
<accession>A0ABP6RIV3</accession>
<gene>
    <name evidence="5" type="ORF">GCM10020260_13000</name>
</gene>
<dbReference type="InterPro" id="IPR036390">
    <property type="entry name" value="WH_DNA-bd_sf"/>
</dbReference>
<evidence type="ECO:0000256" key="3">
    <source>
        <dbReference type="ARBA" id="ARBA00023163"/>
    </source>
</evidence>
<proteinExistence type="predicted"/>
<dbReference type="PRINTS" id="PR00598">
    <property type="entry name" value="HTHMARR"/>
</dbReference>
<dbReference type="PANTHER" id="PTHR42756:SF1">
    <property type="entry name" value="TRANSCRIPTIONAL REPRESSOR OF EMRAB OPERON"/>
    <property type="match status" value="1"/>
</dbReference>
<dbReference type="Proteomes" id="UP001501736">
    <property type="component" value="Unassembled WGS sequence"/>
</dbReference>
<evidence type="ECO:0000313" key="5">
    <source>
        <dbReference type="EMBL" id="GAA3283775.1"/>
    </source>
</evidence>
<sequence>MDPQEHGAAEAHPADRGPVSALIPAVARIHRAEAARLLRDLDLAPGQELVLMQLWHHEPRSQAELTRELAVEPPTMAKTLARLEAAGMVTRERSAEDRRQVLVALTAKGRALEDQVGAAWAELERRTVEALSDAEQQELARLLSRVRDGLDEDRRPS</sequence>
<keyword evidence="1" id="KW-0805">Transcription regulation</keyword>
<keyword evidence="2" id="KW-0238">DNA-binding</keyword>
<reference evidence="6" key="1">
    <citation type="journal article" date="2019" name="Int. J. Syst. Evol. Microbiol.">
        <title>The Global Catalogue of Microorganisms (GCM) 10K type strain sequencing project: providing services to taxonomists for standard genome sequencing and annotation.</title>
        <authorList>
            <consortium name="The Broad Institute Genomics Platform"/>
            <consortium name="The Broad Institute Genome Sequencing Center for Infectious Disease"/>
            <person name="Wu L."/>
            <person name="Ma J."/>
        </authorList>
    </citation>
    <scope>NUCLEOTIDE SEQUENCE [LARGE SCALE GENOMIC DNA]</scope>
    <source>
        <strain evidence="6">JCM 11483</strain>
    </source>
</reference>
<dbReference type="InterPro" id="IPR036388">
    <property type="entry name" value="WH-like_DNA-bd_sf"/>
</dbReference>
<feature type="domain" description="HTH marR-type" evidence="4">
    <location>
        <begin position="19"/>
        <end position="148"/>
    </location>
</feature>
<keyword evidence="3" id="KW-0804">Transcription</keyword>
<evidence type="ECO:0000256" key="2">
    <source>
        <dbReference type="ARBA" id="ARBA00023125"/>
    </source>
</evidence>
<name>A0ABP6RIV3_9MICC</name>
<protein>
    <submittedName>
        <fullName evidence="5">MarR family transcriptional regulator</fullName>
    </submittedName>
</protein>
<dbReference type="RefSeq" id="WP_344719463.1">
    <property type="nucleotide sequence ID" value="NZ_BAAAYG010000005.1"/>
</dbReference>
<dbReference type="PANTHER" id="PTHR42756">
    <property type="entry name" value="TRANSCRIPTIONAL REGULATOR, MARR"/>
    <property type="match status" value="1"/>
</dbReference>
<dbReference type="Gene3D" id="1.10.10.10">
    <property type="entry name" value="Winged helix-like DNA-binding domain superfamily/Winged helix DNA-binding domain"/>
    <property type="match status" value="1"/>
</dbReference>
<evidence type="ECO:0000256" key="1">
    <source>
        <dbReference type="ARBA" id="ARBA00023015"/>
    </source>
</evidence>
<keyword evidence="6" id="KW-1185">Reference proteome</keyword>
<dbReference type="Pfam" id="PF01047">
    <property type="entry name" value="MarR"/>
    <property type="match status" value="1"/>
</dbReference>
<comment type="caution">
    <text evidence="5">The sequence shown here is derived from an EMBL/GenBank/DDBJ whole genome shotgun (WGS) entry which is preliminary data.</text>
</comment>
<dbReference type="SUPFAM" id="SSF46785">
    <property type="entry name" value="Winged helix' DNA-binding domain"/>
    <property type="match status" value="1"/>
</dbReference>
<dbReference type="EMBL" id="BAAAYG010000005">
    <property type="protein sequence ID" value="GAA3283775.1"/>
    <property type="molecule type" value="Genomic_DNA"/>
</dbReference>
<evidence type="ECO:0000259" key="4">
    <source>
        <dbReference type="PROSITE" id="PS50995"/>
    </source>
</evidence>
<dbReference type="InterPro" id="IPR000835">
    <property type="entry name" value="HTH_MarR-typ"/>
</dbReference>
<evidence type="ECO:0000313" key="6">
    <source>
        <dbReference type="Proteomes" id="UP001501736"/>
    </source>
</evidence>